<dbReference type="OrthoDB" id="6105566at2759"/>
<comment type="caution">
    <text evidence="2">The sequence shown here is derived from an EMBL/GenBank/DDBJ whole genome shotgun (WGS) entry which is preliminary data.</text>
</comment>
<name>A0A8S3QF68_MYTED</name>
<accession>A0A8S3QF68</accession>
<proteinExistence type="predicted"/>
<reference evidence="2" key="1">
    <citation type="submission" date="2021-03" db="EMBL/GenBank/DDBJ databases">
        <authorList>
            <person name="Bekaert M."/>
        </authorList>
    </citation>
    <scope>NUCLEOTIDE SEQUENCE</scope>
</reference>
<sequence length="200" mass="23537">MMLRDSKDDKVKEANVDVRTGRKWVAKTAVEDAESRLRHRHSGSGNIRATWFWQHSADARYRRELVQQEVRRGQEDRQVRAVSMKYMKWEMARPRKISWHEMWRMDGQKISFLLRSVYDVLPTPTNLTMWKLIEDPSCKLCGKPANLEHVLSSCRTALKDGRYTWSHDQVLREIAAVLDTQRRKKTKIENVPKFIKGGGE</sequence>
<evidence type="ECO:0000313" key="2">
    <source>
        <dbReference type="EMBL" id="CAG2194166.1"/>
    </source>
</evidence>
<keyword evidence="3" id="KW-1185">Reference proteome</keyword>
<organism evidence="2 3">
    <name type="scientific">Mytilus edulis</name>
    <name type="common">Blue mussel</name>
    <dbReference type="NCBI Taxonomy" id="6550"/>
    <lineage>
        <taxon>Eukaryota</taxon>
        <taxon>Metazoa</taxon>
        <taxon>Spiralia</taxon>
        <taxon>Lophotrochozoa</taxon>
        <taxon>Mollusca</taxon>
        <taxon>Bivalvia</taxon>
        <taxon>Autobranchia</taxon>
        <taxon>Pteriomorphia</taxon>
        <taxon>Mytilida</taxon>
        <taxon>Mytiloidea</taxon>
        <taxon>Mytilidae</taxon>
        <taxon>Mytilinae</taxon>
        <taxon>Mytilus</taxon>
    </lineage>
</organism>
<dbReference type="InterPro" id="IPR026960">
    <property type="entry name" value="RVT-Znf"/>
</dbReference>
<protein>
    <recommendedName>
        <fullName evidence="1">Reverse transcriptase zinc-binding domain-containing protein</fullName>
    </recommendedName>
</protein>
<dbReference type="AlphaFoldDB" id="A0A8S3QF68"/>
<dbReference type="Pfam" id="PF13966">
    <property type="entry name" value="zf-RVT"/>
    <property type="match status" value="1"/>
</dbReference>
<dbReference type="EMBL" id="CAJPWZ010000470">
    <property type="protein sequence ID" value="CAG2194166.1"/>
    <property type="molecule type" value="Genomic_DNA"/>
</dbReference>
<evidence type="ECO:0000313" key="3">
    <source>
        <dbReference type="Proteomes" id="UP000683360"/>
    </source>
</evidence>
<gene>
    <name evidence="2" type="ORF">MEDL_9152</name>
</gene>
<feature type="domain" description="Reverse transcriptase zinc-binding" evidence="1">
    <location>
        <begin position="88"/>
        <end position="157"/>
    </location>
</feature>
<evidence type="ECO:0000259" key="1">
    <source>
        <dbReference type="Pfam" id="PF13966"/>
    </source>
</evidence>
<dbReference type="Proteomes" id="UP000683360">
    <property type="component" value="Unassembled WGS sequence"/>
</dbReference>